<gene>
    <name evidence="3" type="primary">LOC115874223</name>
</gene>
<dbReference type="PANTHER" id="PTHR47027">
    <property type="entry name" value="REVERSE TRANSCRIPTASE DOMAIN-CONTAINING PROTEIN"/>
    <property type="match status" value="1"/>
</dbReference>
<dbReference type="Pfam" id="PF20049">
    <property type="entry name" value="DUF6451"/>
    <property type="match status" value="1"/>
</dbReference>
<protein>
    <submittedName>
        <fullName evidence="3">Uncharacterized protein LOC115874223</fullName>
    </submittedName>
</protein>
<dbReference type="OrthoDB" id="8060316at2759"/>
<dbReference type="KEGG" id="soy:115874223"/>
<sequence length="207" mass="23609">MEVMLRRLKTEADKVGLSINIDKTKSMRINTNNNTQFNVGIKHVENVTEFTYLGSIVIANGGADADIVIRKAQRAFGQLKSVWTSRQLSIQTKLRIVNSNVIPVLLYGCETWRVTKISINRPQPDTIRNTDLLHLTNQQEVGIEIRKRKWSWIGHTLRKPDSNIARSALEWNPQGKRTQGRPAQTWRRSILDELQQLLGLTTSGRKA</sequence>
<proteinExistence type="predicted"/>
<dbReference type="Proteomes" id="UP000504635">
    <property type="component" value="Unplaced"/>
</dbReference>
<evidence type="ECO:0000259" key="1">
    <source>
        <dbReference type="Pfam" id="PF20049"/>
    </source>
</evidence>
<dbReference type="InterPro" id="IPR045609">
    <property type="entry name" value="DUF6451"/>
</dbReference>
<dbReference type="InParanoid" id="A0A6J2X1T2"/>
<organism evidence="2 3">
    <name type="scientific">Sitophilus oryzae</name>
    <name type="common">Rice weevil</name>
    <name type="synonym">Curculio oryzae</name>
    <dbReference type="NCBI Taxonomy" id="7048"/>
    <lineage>
        <taxon>Eukaryota</taxon>
        <taxon>Metazoa</taxon>
        <taxon>Ecdysozoa</taxon>
        <taxon>Arthropoda</taxon>
        <taxon>Hexapoda</taxon>
        <taxon>Insecta</taxon>
        <taxon>Pterygota</taxon>
        <taxon>Neoptera</taxon>
        <taxon>Endopterygota</taxon>
        <taxon>Coleoptera</taxon>
        <taxon>Polyphaga</taxon>
        <taxon>Cucujiformia</taxon>
        <taxon>Curculionidae</taxon>
        <taxon>Dryophthorinae</taxon>
        <taxon>Sitophilus</taxon>
    </lineage>
</organism>
<name>A0A6J2X1T2_SITOR</name>
<dbReference type="PANTHER" id="PTHR47027:SF25">
    <property type="entry name" value="REVERSE TRANSCRIPTASE DOMAIN-CONTAINING PROTEIN"/>
    <property type="match status" value="1"/>
</dbReference>
<accession>A0A6J2X1T2</accession>
<evidence type="ECO:0000313" key="2">
    <source>
        <dbReference type="Proteomes" id="UP000504635"/>
    </source>
</evidence>
<keyword evidence="2" id="KW-1185">Reference proteome</keyword>
<dbReference type="RefSeq" id="XP_030745176.1">
    <property type="nucleotide sequence ID" value="XM_030889316.1"/>
</dbReference>
<feature type="domain" description="DUF6451" evidence="1">
    <location>
        <begin position="75"/>
        <end position="107"/>
    </location>
</feature>
<evidence type="ECO:0000313" key="3">
    <source>
        <dbReference type="RefSeq" id="XP_030745176.1"/>
    </source>
</evidence>
<dbReference type="AlphaFoldDB" id="A0A6J2X1T2"/>
<reference evidence="3" key="1">
    <citation type="submission" date="2025-08" db="UniProtKB">
        <authorList>
            <consortium name="RefSeq"/>
        </authorList>
    </citation>
    <scope>IDENTIFICATION</scope>
    <source>
        <tissue evidence="3">Gonads</tissue>
    </source>
</reference>
<dbReference type="GeneID" id="115874223"/>